<evidence type="ECO:0000313" key="6">
    <source>
        <dbReference type="EMBL" id="KAK7468893.1"/>
    </source>
</evidence>
<feature type="compositionally biased region" description="Low complexity" evidence="4">
    <location>
        <begin position="967"/>
        <end position="978"/>
    </location>
</feature>
<reference evidence="6 7" key="1">
    <citation type="submission" date="2024-01" db="EMBL/GenBank/DDBJ databases">
        <title>A draft genome for the cacao thread blight pathogen Marasmiellus scandens.</title>
        <authorList>
            <person name="Baruah I.K."/>
            <person name="Leung J."/>
            <person name="Bukari Y."/>
            <person name="Amoako-Attah I."/>
            <person name="Meinhardt L.W."/>
            <person name="Bailey B.A."/>
            <person name="Cohen S.P."/>
        </authorList>
    </citation>
    <scope>NUCLEOTIDE SEQUENCE [LARGE SCALE GENOMIC DNA]</scope>
    <source>
        <strain evidence="6 7">GH-19</strain>
    </source>
</reference>
<evidence type="ECO:0000259" key="5">
    <source>
        <dbReference type="PROSITE" id="PS50011"/>
    </source>
</evidence>
<feature type="compositionally biased region" description="Polar residues" evidence="4">
    <location>
        <begin position="795"/>
        <end position="806"/>
    </location>
</feature>
<dbReference type="CDD" id="cd07830">
    <property type="entry name" value="STKc_MAK_like"/>
    <property type="match status" value="1"/>
</dbReference>
<dbReference type="InterPro" id="IPR050117">
    <property type="entry name" value="MAPK"/>
</dbReference>
<dbReference type="SUPFAM" id="SSF56112">
    <property type="entry name" value="Protein kinase-like (PK-like)"/>
    <property type="match status" value="1"/>
</dbReference>
<feature type="compositionally biased region" description="Polar residues" evidence="4">
    <location>
        <begin position="841"/>
        <end position="851"/>
    </location>
</feature>
<gene>
    <name evidence="6" type="primary">IME2</name>
    <name evidence="6" type="ORF">VKT23_003390</name>
</gene>
<feature type="region of interest" description="Disordered" evidence="4">
    <location>
        <begin position="909"/>
        <end position="978"/>
    </location>
</feature>
<protein>
    <submittedName>
        <fullName evidence="6">Serine/threonine protein kinase</fullName>
        <ecNumber evidence="6">2.7.11.1</ecNumber>
    </submittedName>
</protein>
<feature type="compositionally biased region" description="Basic and acidic residues" evidence="4">
    <location>
        <begin position="575"/>
        <end position="601"/>
    </location>
</feature>
<feature type="compositionally biased region" description="Polar residues" evidence="4">
    <location>
        <begin position="545"/>
        <end position="565"/>
    </location>
</feature>
<feature type="compositionally biased region" description="Polar residues" evidence="4">
    <location>
        <begin position="867"/>
        <end position="876"/>
    </location>
</feature>
<dbReference type="Pfam" id="PF00069">
    <property type="entry name" value="Pkinase"/>
    <property type="match status" value="1"/>
</dbReference>
<keyword evidence="1 6" id="KW-0723">Serine/threonine-protein kinase</keyword>
<accession>A0ABR1JYR9</accession>
<dbReference type="PANTHER" id="PTHR24055">
    <property type="entry name" value="MITOGEN-ACTIVATED PROTEIN KINASE"/>
    <property type="match status" value="1"/>
</dbReference>
<dbReference type="PROSITE" id="PS50011">
    <property type="entry name" value="PROTEIN_KINASE_DOM"/>
    <property type="match status" value="1"/>
</dbReference>
<feature type="region of interest" description="Disordered" evidence="4">
    <location>
        <begin position="795"/>
        <end position="890"/>
    </location>
</feature>
<evidence type="ECO:0000256" key="1">
    <source>
        <dbReference type="ARBA" id="ARBA00022527"/>
    </source>
</evidence>
<feature type="compositionally biased region" description="Low complexity" evidence="4">
    <location>
        <begin position="812"/>
        <end position="824"/>
    </location>
</feature>
<feature type="domain" description="Protein kinase" evidence="5">
    <location>
        <begin position="45"/>
        <end position="389"/>
    </location>
</feature>
<dbReference type="Gene3D" id="3.30.200.20">
    <property type="entry name" value="Phosphorylase Kinase, domain 1"/>
    <property type="match status" value="1"/>
</dbReference>
<feature type="region of interest" description="Disordered" evidence="4">
    <location>
        <begin position="648"/>
        <end position="671"/>
    </location>
</feature>
<keyword evidence="2" id="KW-0547">Nucleotide-binding</keyword>
<dbReference type="PROSITE" id="PS00108">
    <property type="entry name" value="PROTEIN_KINASE_ST"/>
    <property type="match status" value="1"/>
</dbReference>
<feature type="region of interest" description="Disordered" evidence="4">
    <location>
        <begin position="411"/>
        <end position="512"/>
    </location>
</feature>
<keyword evidence="7" id="KW-1185">Reference proteome</keyword>
<feature type="compositionally biased region" description="Polar residues" evidence="4">
    <location>
        <begin position="411"/>
        <end position="425"/>
    </location>
</feature>
<proteinExistence type="predicted"/>
<dbReference type="EC" id="2.7.11.1" evidence="6"/>
<organism evidence="6 7">
    <name type="scientific">Marasmiellus scandens</name>
    <dbReference type="NCBI Taxonomy" id="2682957"/>
    <lineage>
        <taxon>Eukaryota</taxon>
        <taxon>Fungi</taxon>
        <taxon>Dikarya</taxon>
        <taxon>Basidiomycota</taxon>
        <taxon>Agaricomycotina</taxon>
        <taxon>Agaricomycetes</taxon>
        <taxon>Agaricomycetidae</taxon>
        <taxon>Agaricales</taxon>
        <taxon>Marasmiineae</taxon>
        <taxon>Omphalotaceae</taxon>
        <taxon>Marasmiellus</taxon>
    </lineage>
</organism>
<feature type="compositionally biased region" description="Low complexity" evidence="4">
    <location>
        <begin position="428"/>
        <end position="440"/>
    </location>
</feature>
<dbReference type="InterPro" id="IPR011009">
    <property type="entry name" value="Kinase-like_dom_sf"/>
</dbReference>
<dbReference type="GO" id="GO:0004674">
    <property type="term" value="F:protein serine/threonine kinase activity"/>
    <property type="evidence" value="ECO:0007669"/>
    <property type="project" value="UniProtKB-KW"/>
</dbReference>
<name>A0ABR1JYR9_9AGAR</name>
<dbReference type="InterPro" id="IPR000719">
    <property type="entry name" value="Prot_kinase_dom"/>
</dbReference>
<dbReference type="SMART" id="SM00220">
    <property type="entry name" value="S_TKc"/>
    <property type="match status" value="1"/>
</dbReference>
<feature type="region of interest" description="Disordered" evidence="4">
    <location>
        <begin position="541"/>
        <end position="601"/>
    </location>
</feature>
<dbReference type="InterPro" id="IPR008271">
    <property type="entry name" value="Ser/Thr_kinase_AS"/>
</dbReference>
<evidence type="ECO:0000256" key="3">
    <source>
        <dbReference type="ARBA" id="ARBA00022840"/>
    </source>
</evidence>
<feature type="compositionally biased region" description="Polar residues" evidence="4">
    <location>
        <begin position="500"/>
        <end position="512"/>
    </location>
</feature>
<sequence>MNQNVQPNSKNLQRTTIQVEGVPPVYIQNNRLVVGSSQSTSTRSYTPLKVLGDGSFGTVWLCDWHGTLPPNTPLSPMQCGAGARPEWSGKRLVAVKRMKKMWEGGWDECQKLKELESLRAIPFHPNIIPLYDFFLMPSTKELYFVFESMEGNLYHLIKARKGRPLAGGLVASIFFQIVSGLDHIHNNGYFHRDMKPENVLVTTTGLFDYTTLSPVAPPNAPPEKDVVAIIKLADFGLARETKSKPPYTEYVSTRWYRAPEVLLLSRDYSNPVDMWALGTIMAELVNLRPLFPGSDQVDQVSRICEILGNPSNEYGLDCSNAPIGGGPWPKGIQMAQDVGFEFRRMPPRDIHTLFDRSVPLSLIHCIRDLLKYDPDARLTSLQCLNHQYLVESLPRNNIPLPPGVRISTSLPYVASPSRSNGSSPAPRSLHPIHSHPSLSPGPSPHRTTLFPPNGTHSPSPSPVYAHAQPHYANGGDYPMDTSQNETSDDYLPNGHPMDVQQDSTMDTVQPSSTKLPRIIFKPTKWFGGDKSHHHDLAPVHEIPAASNSTGSLKRTQSAGSGSNRSIRGEPSSPVRQEELKKLNKKEAERVRHEAEKQRRALAEKMHREQARAVMQKRNMIMQQKMNAKENIEWRGGSEQPRIEVTDSSIAKGKQAATGPIRREPTGYTNGNAAGSLTVNAASGRYGMMSTNEPSISSADQRMAKVRKMDVDDDVGSVSSSDVHSTGRMSSISFATVDSDPGPSRIRNRPSLFGLNRMTSTSSLRTSFDDFAPSARSSNSFSLDGQLAHDFRTQASMNPHTPLTGSVSPPPMQMLSLSPSLSPSISPTPPPISPTPHWIQVPQRTETLSSRRGQVPPYINVPTKHPTSRSASYSPYETNGRPPGSGHVNKTDINPIFKVVSYKWDDVGGNKPDDVSGKSIQPSLPTPISAEADDTFPSTRLPPSLPPFSQLDAAAREGGYDLSPPSPMSFTSPSEDASS</sequence>
<dbReference type="EMBL" id="JBANRG010000003">
    <property type="protein sequence ID" value="KAK7468893.1"/>
    <property type="molecule type" value="Genomic_DNA"/>
</dbReference>
<evidence type="ECO:0000313" key="7">
    <source>
        <dbReference type="Proteomes" id="UP001498398"/>
    </source>
</evidence>
<evidence type="ECO:0000256" key="4">
    <source>
        <dbReference type="SAM" id="MobiDB-lite"/>
    </source>
</evidence>
<comment type="caution">
    <text evidence="6">The sequence shown here is derived from an EMBL/GenBank/DDBJ whole genome shotgun (WGS) entry which is preliminary data.</text>
</comment>
<keyword evidence="6" id="KW-0418">Kinase</keyword>
<dbReference type="Proteomes" id="UP001498398">
    <property type="component" value="Unassembled WGS sequence"/>
</dbReference>
<dbReference type="Gene3D" id="1.10.510.10">
    <property type="entry name" value="Transferase(Phosphotransferase) domain 1"/>
    <property type="match status" value="1"/>
</dbReference>
<keyword evidence="6" id="KW-0808">Transferase</keyword>
<keyword evidence="3" id="KW-0067">ATP-binding</keyword>
<evidence type="ECO:0000256" key="2">
    <source>
        <dbReference type="ARBA" id="ARBA00022741"/>
    </source>
</evidence>